<feature type="domain" description="GH10" evidence="14">
    <location>
        <begin position="45"/>
        <end position="358"/>
    </location>
</feature>
<feature type="compositionally biased region" description="Polar residues" evidence="12">
    <location>
        <begin position="473"/>
        <end position="489"/>
    </location>
</feature>
<dbReference type="PANTHER" id="PTHR31490:SF88">
    <property type="entry name" value="BETA-XYLANASE"/>
    <property type="match status" value="1"/>
</dbReference>
<organism evidence="15 16">
    <name type="scientific">Isoptericola dokdonensis DS-3</name>
    <dbReference type="NCBI Taxonomy" id="1300344"/>
    <lineage>
        <taxon>Bacteria</taxon>
        <taxon>Bacillati</taxon>
        <taxon>Actinomycetota</taxon>
        <taxon>Actinomycetes</taxon>
        <taxon>Micrococcales</taxon>
        <taxon>Promicromonosporaceae</taxon>
        <taxon>Isoptericola</taxon>
    </lineage>
</organism>
<dbReference type="PROSITE" id="PS00591">
    <property type="entry name" value="GH10_1"/>
    <property type="match status" value="1"/>
</dbReference>
<dbReference type="RefSeq" id="WP_083973550.1">
    <property type="nucleotide sequence ID" value="NZ_CP014209.1"/>
</dbReference>
<reference evidence="15 16" key="1">
    <citation type="submission" date="2016-01" db="EMBL/GenBank/DDBJ databases">
        <title>Complete genome sequence of a soil Actinobacterium, Isoptericola dokdonensis DS-3.</title>
        <authorList>
            <person name="Kwon S.-K."/>
            <person name="Kim J.F."/>
        </authorList>
    </citation>
    <scope>NUCLEOTIDE SEQUENCE [LARGE SCALE GENOMIC DNA]</scope>
    <source>
        <strain evidence="15 16">DS-3</strain>
    </source>
</reference>
<dbReference type="OrthoDB" id="9815836at2"/>
<dbReference type="SMART" id="SM00637">
    <property type="entry name" value="CBD_II"/>
    <property type="match status" value="1"/>
</dbReference>
<keyword evidence="3 15" id="KW-0858">Xylan degradation</keyword>
<dbReference type="PROSITE" id="PS51173">
    <property type="entry name" value="CBM2"/>
    <property type="match status" value="1"/>
</dbReference>
<evidence type="ECO:0000256" key="2">
    <source>
        <dbReference type="ARBA" id="ARBA00007495"/>
    </source>
</evidence>
<dbReference type="InterPro" id="IPR008965">
    <property type="entry name" value="CBM2/CBM3_carb-bd_dom_sf"/>
</dbReference>
<proteinExistence type="inferred from homology"/>
<evidence type="ECO:0000256" key="1">
    <source>
        <dbReference type="ARBA" id="ARBA00000681"/>
    </source>
</evidence>
<evidence type="ECO:0000313" key="16">
    <source>
        <dbReference type="Proteomes" id="UP000076794"/>
    </source>
</evidence>
<dbReference type="EMBL" id="CP014209">
    <property type="protein sequence ID" value="ANC30737.1"/>
    <property type="molecule type" value="Genomic_DNA"/>
</dbReference>
<evidence type="ECO:0000256" key="12">
    <source>
        <dbReference type="SAM" id="MobiDB-lite"/>
    </source>
</evidence>
<evidence type="ECO:0000256" key="9">
    <source>
        <dbReference type="ARBA" id="ARBA00023326"/>
    </source>
</evidence>
<evidence type="ECO:0000256" key="8">
    <source>
        <dbReference type="ARBA" id="ARBA00023295"/>
    </source>
</evidence>
<dbReference type="InterPro" id="IPR001000">
    <property type="entry name" value="GH10_dom"/>
</dbReference>
<evidence type="ECO:0000313" key="15">
    <source>
        <dbReference type="EMBL" id="ANC30737.1"/>
    </source>
</evidence>
<keyword evidence="4" id="KW-0732">Signal</keyword>
<keyword evidence="9 11" id="KW-0624">Polysaccharide degradation</keyword>
<dbReference type="InterPro" id="IPR031158">
    <property type="entry name" value="GH10_AS"/>
</dbReference>
<evidence type="ECO:0000256" key="3">
    <source>
        <dbReference type="ARBA" id="ARBA00022651"/>
    </source>
</evidence>
<dbReference type="PROSITE" id="PS51760">
    <property type="entry name" value="GH10_2"/>
    <property type="match status" value="1"/>
</dbReference>
<keyword evidence="6" id="KW-0136">Cellulose degradation</keyword>
<dbReference type="PROSITE" id="PS00561">
    <property type="entry name" value="CBM2_A"/>
    <property type="match status" value="1"/>
</dbReference>
<evidence type="ECO:0000256" key="6">
    <source>
        <dbReference type="ARBA" id="ARBA00023001"/>
    </source>
</evidence>
<dbReference type="InterPro" id="IPR044846">
    <property type="entry name" value="GH10"/>
</dbReference>
<feature type="region of interest" description="Disordered" evidence="12">
    <location>
        <begin position="362"/>
        <end position="388"/>
    </location>
</feature>
<dbReference type="InterPro" id="IPR017853">
    <property type="entry name" value="GH"/>
</dbReference>
<dbReference type="SUPFAM" id="SSF51445">
    <property type="entry name" value="(Trans)glycosidases"/>
    <property type="match status" value="1"/>
</dbReference>
<evidence type="ECO:0000259" key="13">
    <source>
        <dbReference type="PROSITE" id="PS51173"/>
    </source>
</evidence>
<keyword evidence="7 11" id="KW-0119">Carbohydrate metabolism</keyword>
<dbReference type="GO" id="GO:0045493">
    <property type="term" value="P:xylan catabolic process"/>
    <property type="evidence" value="ECO:0007669"/>
    <property type="project" value="UniProtKB-KW"/>
</dbReference>
<evidence type="ECO:0000256" key="5">
    <source>
        <dbReference type="ARBA" id="ARBA00022801"/>
    </source>
</evidence>
<feature type="active site" description="Nucleophile" evidence="10">
    <location>
        <position position="280"/>
    </location>
</feature>
<evidence type="ECO:0000259" key="14">
    <source>
        <dbReference type="PROSITE" id="PS51760"/>
    </source>
</evidence>
<dbReference type="GO" id="GO:0030245">
    <property type="term" value="P:cellulose catabolic process"/>
    <property type="evidence" value="ECO:0007669"/>
    <property type="project" value="UniProtKB-KW"/>
</dbReference>
<comment type="catalytic activity">
    <reaction evidence="1 11">
        <text>Endohydrolysis of (1-&gt;4)-beta-D-xylosidic linkages in xylans.</text>
        <dbReference type="EC" id="3.2.1.8"/>
    </reaction>
</comment>
<dbReference type="AlphaFoldDB" id="A0A168F0I1"/>
<dbReference type="InterPro" id="IPR012291">
    <property type="entry name" value="CBM2_carb-bd_dom_sf"/>
</dbReference>
<dbReference type="Proteomes" id="UP000076794">
    <property type="component" value="Chromosome"/>
</dbReference>
<dbReference type="InterPro" id="IPR001919">
    <property type="entry name" value="CBD2"/>
</dbReference>
<name>A0A168F0I1_9MICO</name>
<dbReference type="GO" id="GO:0030247">
    <property type="term" value="F:polysaccharide binding"/>
    <property type="evidence" value="ECO:0007669"/>
    <property type="project" value="UniProtKB-UniRule"/>
</dbReference>
<keyword evidence="16" id="KW-1185">Reference proteome</keyword>
<keyword evidence="5 11" id="KW-0378">Hydrolase</keyword>
<dbReference type="Pfam" id="PF00331">
    <property type="entry name" value="Glyco_hydro_10"/>
    <property type="match status" value="1"/>
</dbReference>
<dbReference type="InterPro" id="IPR018366">
    <property type="entry name" value="CBM2_CS"/>
</dbReference>
<gene>
    <name evidence="15" type="primary">cex</name>
    <name evidence="15" type="ORF">I598_1170</name>
</gene>
<dbReference type="Pfam" id="PF00553">
    <property type="entry name" value="CBM_2"/>
    <property type="match status" value="1"/>
</dbReference>
<dbReference type="Gene3D" id="3.20.20.80">
    <property type="entry name" value="Glycosidases"/>
    <property type="match status" value="1"/>
</dbReference>
<feature type="region of interest" description="Disordered" evidence="12">
    <location>
        <begin position="469"/>
        <end position="489"/>
    </location>
</feature>
<dbReference type="KEGG" id="ido:I598_1170"/>
<evidence type="ECO:0000256" key="10">
    <source>
        <dbReference type="PROSITE-ProRule" id="PRU10061"/>
    </source>
</evidence>
<sequence>MRTEFEIDYHSRRGRSVAALATTALVAVAGAALVGGALTPAQAAEPTFEPWRDAADDHGITVGFALSPGHLSDPGYRAIAEREFSLVVAENAMKWDATEPTRGSFSFGQADQVAAFATANDADLYGHTLVWHSQLPGWVESLTAPADLRDAMYDHIDAVAGRYAGDVVAWDVVNELWNDDGTRRPSVFQRVLGDGYVADALRRARQADPSAKLCLNDYNTDGVNAKSTAMYDLVVSLKAQGAPIDCVGFQSHLIVGQVPSTYRQNLQRFADLGVDVRITELDIRTTVPASASALAQQARDYRTVVEACLAVARCDGVTVWGIDDGHSWVPGVFSGQGAALPWDAQYQAKPAYTAVAEALGAAVEGSPSPDPTPTTSPSPDPTGEPGTTCSVTWGVNAWNSGYTGSVTIRNTGGTPWTSWTLRATLPGGQSLQQGWSAQWAQSGSVLTATNAAWNGSVPPGGTVQVGYNAGHSGDTSAPSGVTVNGTTCG</sequence>
<dbReference type="STRING" id="1300344.I598_1170"/>
<accession>A0A168F0I1</accession>
<evidence type="ECO:0000256" key="11">
    <source>
        <dbReference type="RuleBase" id="RU361174"/>
    </source>
</evidence>
<dbReference type="PATRIC" id="fig|1300344.3.peg.1176"/>
<dbReference type="EC" id="3.2.1.8" evidence="11"/>
<protein>
    <recommendedName>
        <fullName evidence="11">Beta-xylanase</fullName>
        <ecNumber evidence="11">3.2.1.8</ecNumber>
    </recommendedName>
</protein>
<evidence type="ECO:0000256" key="7">
    <source>
        <dbReference type="ARBA" id="ARBA00023277"/>
    </source>
</evidence>
<dbReference type="PANTHER" id="PTHR31490">
    <property type="entry name" value="GLYCOSYL HYDROLASE"/>
    <property type="match status" value="1"/>
</dbReference>
<dbReference type="SUPFAM" id="SSF49384">
    <property type="entry name" value="Carbohydrate-binding domain"/>
    <property type="match status" value="1"/>
</dbReference>
<dbReference type="Gene3D" id="2.60.40.290">
    <property type="match status" value="1"/>
</dbReference>
<keyword evidence="8 11" id="KW-0326">Glycosidase</keyword>
<dbReference type="SMART" id="SM00633">
    <property type="entry name" value="Glyco_10"/>
    <property type="match status" value="1"/>
</dbReference>
<dbReference type="GO" id="GO:0031176">
    <property type="term" value="F:endo-1,4-beta-xylanase activity"/>
    <property type="evidence" value="ECO:0007669"/>
    <property type="project" value="UniProtKB-EC"/>
</dbReference>
<evidence type="ECO:0000256" key="4">
    <source>
        <dbReference type="ARBA" id="ARBA00022729"/>
    </source>
</evidence>
<feature type="domain" description="CBM2" evidence="13">
    <location>
        <begin position="382"/>
        <end position="489"/>
    </location>
</feature>
<dbReference type="PRINTS" id="PR00134">
    <property type="entry name" value="GLHYDRLASE10"/>
</dbReference>
<comment type="similarity">
    <text evidence="2 11">Belongs to the glycosyl hydrolase 10 (cellulase F) family.</text>
</comment>
<feature type="compositionally biased region" description="Pro residues" evidence="12">
    <location>
        <begin position="368"/>
        <end position="382"/>
    </location>
</feature>